<keyword evidence="5 9" id="KW-0067">ATP-binding</keyword>
<keyword evidence="7 9" id="KW-0030">Aminoacyl-tRNA synthetase</keyword>
<dbReference type="InterPro" id="IPR004514">
    <property type="entry name" value="Gln-tRNA-synth"/>
</dbReference>
<dbReference type="Gene3D" id="3.90.800.10">
    <property type="entry name" value="Glutamyl-tRNA Synthetase, Domain 3"/>
    <property type="match status" value="1"/>
</dbReference>
<dbReference type="HAMAP" id="MF_00126">
    <property type="entry name" value="Gln_tRNA_synth"/>
    <property type="match status" value="1"/>
</dbReference>
<organism evidence="14 15">
    <name type="scientific">Rahnella inusitata</name>
    <dbReference type="NCBI Taxonomy" id="58169"/>
    <lineage>
        <taxon>Bacteria</taxon>
        <taxon>Pseudomonadati</taxon>
        <taxon>Pseudomonadota</taxon>
        <taxon>Gammaproteobacteria</taxon>
        <taxon>Enterobacterales</taxon>
        <taxon>Yersiniaceae</taxon>
        <taxon>Rahnella</taxon>
    </lineage>
</organism>
<dbReference type="EMBL" id="RAHG01000002">
    <property type="protein sequence ID" value="RJT15256.1"/>
    <property type="molecule type" value="Genomic_DNA"/>
</dbReference>
<dbReference type="InterPro" id="IPR011035">
    <property type="entry name" value="Ribosomal_bL25/Gln-tRNA_synth"/>
</dbReference>
<evidence type="ECO:0000256" key="7">
    <source>
        <dbReference type="ARBA" id="ARBA00023146"/>
    </source>
</evidence>
<reference evidence="14 15" key="1">
    <citation type="submission" date="2018-09" db="EMBL/GenBank/DDBJ databases">
        <authorList>
            <person name="Le Fleche-Mateos A."/>
        </authorList>
    </citation>
    <scope>NUCLEOTIDE SEQUENCE [LARGE SCALE GENOMIC DNA]</scope>
    <source>
        <strain evidence="14 15">DSM 30078</strain>
    </source>
</reference>
<name>A0ABX9P647_9GAMM</name>
<dbReference type="InterPro" id="IPR020056">
    <property type="entry name" value="Rbsml_bL25/Gln-tRNA_synth_N"/>
</dbReference>
<dbReference type="InterPro" id="IPR020058">
    <property type="entry name" value="Glu/Gln-tRNA-synth_Ib_cat-dom"/>
</dbReference>
<dbReference type="RefSeq" id="WP_112169004.1">
    <property type="nucleotide sequence ID" value="NZ_CBCPIW010000014.1"/>
</dbReference>
<dbReference type="InterPro" id="IPR014729">
    <property type="entry name" value="Rossmann-like_a/b/a_fold"/>
</dbReference>
<dbReference type="PRINTS" id="PR00987">
    <property type="entry name" value="TRNASYNTHGLU"/>
</dbReference>
<dbReference type="NCBIfam" id="TIGR00440">
    <property type="entry name" value="glnS"/>
    <property type="match status" value="1"/>
</dbReference>
<comment type="subcellular location">
    <subcellularLocation>
        <location evidence="9">Cytoplasm</location>
    </subcellularLocation>
</comment>
<dbReference type="InterPro" id="IPR001412">
    <property type="entry name" value="aa-tRNA-synth_I_CS"/>
</dbReference>
<keyword evidence="3 9" id="KW-0436">Ligase</keyword>
<dbReference type="InterPro" id="IPR050132">
    <property type="entry name" value="Gln/Glu-tRNA_Ligase"/>
</dbReference>
<evidence type="ECO:0000256" key="2">
    <source>
        <dbReference type="ARBA" id="ARBA00022490"/>
    </source>
</evidence>
<dbReference type="InterPro" id="IPR020061">
    <property type="entry name" value="Glu_tRNA_lig_a-bdl"/>
</dbReference>
<keyword evidence="15" id="KW-1185">Reference proteome</keyword>
<feature type="short sequence motif" description="'HIGH' region" evidence="9">
    <location>
        <begin position="34"/>
        <end position="44"/>
    </location>
</feature>
<evidence type="ECO:0000256" key="3">
    <source>
        <dbReference type="ARBA" id="ARBA00022598"/>
    </source>
</evidence>
<evidence type="ECO:0000256" key="5">
    <source>
        <dbReference type="ARBA" id="ARBA00022840"/>
    </source>
</evidence>
<evidence type="ECO:0000256" key="10">
    <source>
        <dbReference type="RuleBase" id="RU363037"/>
    </source>
</evidence>
<dbReference type="PANTHER" id="PTHR43097">
    <property type="entry name" value="GLUTAMINE-TRNA LIGASE"/>
    <property type="match status" value="1"/>
</dbReference>
<comment type="caution">
    <text evidence="9">Lacks conserved residue(s) required for the propagation of feature annotation.</text>
</comment>
<evidence type="ECO:0000256" key="8">
    <source>
        <dbReference type="ARBA" id="ARBA00048270"/>
    </source>
</evidence>
<comment type="similarity">
    <text evidence="1 9 10">Belongs to the class-I aminoacyl-tRNA synthetase family.</text>
</comment>
<comment type="subunit">
    <text evidence="9">Monomer.</text>
</comment>
<dbReference type="InterPro" id="IPR020059">
    <property type="entry name" value="Glu/Gln-tRNA-synth_Ib_codon-bd"/>
</dbReference>
<comment type="catalytic activity">
    <reaction evidence="8 9">
        <text>tRNA(Gln) + L-glutamine + ATP = L-glutaminyl-tRNA(Gln) + AMP + diphosphate</text>
        <dbReference type="Rhea" id="RHEA:20121"/>
        <dbReference type="Rhea" id="RHEA-COMP:9662"/>
        <dbReference type="Rhea" id="RHEA-COMP:9681"/>
        <dbReference type="ChEBI" id="CHEBI:30616"/>
        <dbReference type="ChEBI" id="CHEBI:33019"/>
        <dbReference type="ChEBI" id="CHEBI:58359"/>
        <dbReference type="ChEBI" id="CHEBI:78442"/>
        <dbReference type="ChEBI" id="CHEBI:78521"/>
        <dbReference type="ChEBI" id="CHEBI:456215"/>
        <dbReference type="EC" id="6.1.1.18"/>
    </reaction>
</comment>
<dbReference type="Pfam" id="PF00749">
    <property type="entry name" value="tRNA-synt_1c"/>
    <property type="match status" value="1"/>
</dbReference>
<evidence type="ECO:0000256" key="4">
    <source>
        <dbReference type="ARBA" id="ARBA00022741"/>
    </source>
</evidence>
<evidence type="ECO:0000259" key="13">
    <source>
        <dbReference type="Pfam" id="PF20974"/>
    </source>
</evidence>
<evidence type="ECO:0000313" key="14">
    <source>
        <dbReference type="EMBL" id="RJT15256.1"/>
    </source>
</evidence>
<feature type="domain" description="Glutamyl/glutaminyl-tRNA synthetase class Ib catalytic" evidence="11">
    <location>
        <begin position="28"/>
        <end position="337"/>
    </location>
</feature>
<keyword evidence="2 9" id="KW-0963">Cytoplasm</keyword>
<evidence type="ECO:0000256" key="1">
    <source>
        <dbReference type="ARBA" id="ARBA00005594"/>
    </source>
</evidence>
<evidence type="ECO:0000259" key="11">
    <source>
        <dbReference type="Pfam" id="PF00749"/>
    </source>
</evidence>
<evidence type="ECO:0000256" key="9">
    <source>
        <dbReference type="HAMAP-Rule" id="MF_00126"/>
    </source>
</evidence>
<feature type="domain" description="tRNA synthetases class I (E and Q) anti-codon binding" evidence="13">
    <location>
        <begin position="457"/>
        <end position="529"/>
    </location>
</feature>
<feature type="binding site" evidence="9">
    <location>
        <begin position="41"/>
        <end position="47"/>
    </location>
    <ligand>
        <name>ATP</name>
        <dbReference type="ChEBI" id="CHEBI:30616"/>
    </ligand>
</feature>
<feature type="binding site" evidence="9">
    <location>
        <begin position="35"/>
        <end position="37"/>
    </location>
    <ligand>
        <name>ATP</name>
        <dbReference type="ChEBI" id="CHEBI:30616"/>
    </ligand>
</feature>
<comment type="caution">
    <text evidence="14">The sequence shown here is derived from an EMBL/GenBank/DDBJ whole genome shotgun (WGS) entry which is preliminary data.</text>
</comment>
<dbReference type="Gene3D" id="2.40.240.10">
    <property type="entry name" value="Ribosomal Protein L25, Chain P"/>
    <property type="match status" value="2"/>
</dbReference>
<proteinExistence type="inferred from homology"/>
<dbReference type="Pfam" id="PF20974">
    <property type="entry name" value="tRNA-synt_1c_C2"/>
    <property type="match status" value="1"/>
</dbReference>
<protein>
    <recommendedName>
        <fullName evidence="9">Glutamine--tRNA ligase</fullName>
        <ecNumber evidence="9">6.1.1.18</ecNumber>
    </recommendedName>
    <alternativeName>
        <fullName evidence="9">Glutaminyl-tRNA synthetase</fullName>
        <shortName evidence="9">GlnRS</shortName>
    </alternativeName>
</protein>
<dbReference type="InterPro" id="IPR049437">
    <property type="entry name" value="tRNA-synt_1c_C2"/>
</dbReference>
<dbReference type="PROSITE" id="PS00178">
    <property type="entry name" value="AA_TRNA_LIGASE_I"/>
    <property type="match status" value="1"/>
</dbReference>
<dbReference type="GO" id="GO:0004819">
    <property type="term" value="F:glutamine-tRNA ligase activity"/>
    <property type="evidence" value="ECO:0007669"/>
    <property type="project" value="UniProtKB-EC"/>
</dbReference>
<feature type="short sequence motif" description="'KMSKS' region" evidence="9">
    <location>
        <begin position="268"/>
        <end position="272"/>
    </location>
</feature>
<dbReference type="InterPro" id="IPR000924">
    <property type="entry name" value="Glu/Gln-tRNA-synth"/>
</dbReference>
<dbReference type="SUPFAM" id="SSF50715">
    <property type="entry name" value="Ribosomal protein L25-like"/>
    <property type="match status" value="1"/>
</dbReference>
<dbReference type="Gene3D" id="1.10.1160.10">
    <property type="entry name" value="Glutamyl-trna Synthetase, Domain 2"/>
    <property type="match status" value="1"/>
</dbReference>
<feature type="binding site" evidence="9">
    <location>
        <begin position="269"/>
        <end position="271"/>
    </location>
    <ligand>
        <name>ATP</name>
        <dbReference type="ChEBI" id="CHEBI:30616"/>
    </ligand>
</feature>
<keyword evidence="6 9" id="KW-0648">Protein biosynthesis</keyword>
<feature type="binding site" evidence="9">
    <location>
        <begin position="261"/>
        <end position="262"/>
    </location>
    <ligand>
        <name>ATP</name>
        <dbReference type="ChEBI" id="CHEBI:30616"/>
    </ligand>
</feature>
<evidence type="ECO:0000259" key="12">
    <source>
        <dbReference type="Pfam" id="PF03950"/>
    </source>
</evidence>
<dbReference type="Proteomes" id="UP000284119">
    <property type="component" value="Unassembled WGS sequence"/>
</dbReference>
<dbReference type="NCBIfam" id="NF011291">
    <property type="entry name" value="PRK14703.1"/>
    <property type="match status" value="1"/>
</dbReference>
<evidence type="ECO:0000256" key="6">
    <source>
        <dbReference type="ARBA" id="ARBA00022917"/>
    </source>
</evidence>
<dbReference type="InterPro" id="IPR022861">
    <property type="entry name" value="Gln_tRNA_ligase_bac"/>
</dbReference>
<keyword evidence="4 9" id="KW-0547">Nucleotide-binding</keyword>
<sequence length="556" mass="63694">MSEAEARPTNFIRQIIDEDLATGKHNTVHTRFPPEPNGYLHIGHAKSICLNFGIAQDYQGQCNLRFDDTNPAKEDIEFVESIKHDVQWLGFDWSGDIHYSSDYFDQLHAYALELINKGLAYVDELSPDQIREYRGSLTAPGKNSPYRDRSVEENIALFEKMRNGEFAEGAACLRAKIDMASPFFVMRDPVIYRIKFAEHHQTGTKWCIYPMYDFTHCISDALEGITHSLCTLEFQDNRRLYDWVLDNITIPCHPRQYEFSRLNLEYSIMSKRKLNLLVTDKIVEGWDDPRMPTVSGLRRRGYTAASIREFCRRIGVTKQDNNVEMMALESCIRDDLNENAPRAMAVINPVKVVIENFTGDDVQMVKMPNHPSKPEMGTREVPFTREIYIDQADFREEANKQYKRLVLGKEVRLRNAYVIKAEHIEKDAEGNITTIFCSYDIDTLSKDPADGRKVKGVIHWVSASEGKPAEFRLYDRLFSVANPGQAEDFLTTINPESLVIAQGFVEPSLAAAQAEVSVQFEREGYFCADSRYSSAEHLVFNRTVGLRDTWESKPVA</sequence>
<dbReference type="CDD" id="cd00807">
    <property type="entry name" value="GlnRS_core"/>
    <property type="match status" value="1"/>
</dbReference>
<feature type="binding site" evidence="9">
    <location>
        <position position="212"/>
    </location>
    <ligand>
        <name>L-glutamine</name>
        <dbReference type="ChEBI" id="CHEBI:58359"/>
    </ligand>
</feature>
<feature type="domain" description="Glutamyl/glutaminyl-tRNA synthetase class Ib anti-codon binding" evidence="12">
    <location>
        <begin position="340"/>
        <end position="440"/>
    </location>
</feature>
<gene>
    <name evidence="9 14" type="primary">glnS</name>
    <name evidence="14" type="ORF">D5396_07350</name>
</gene>
<evidence type="ECO:0000313" key="15">
    <source>
        <dbReference type="Proteomes" id="UP000284119"/>
    </source>
</evidence>
<dbReference type="EC" id="6.1.1.18" evidence="9"/>
<dbReference type="Pfam" id="PF03950">
    <property type="entry name" value="tRNA-synt_1c_C"/>
    <property type="match status" value="1"/>
</dbReference>
<feature type="binding site" evidence="9">
    <location>
        <position position="231"/>
    </location>
    <ligand>
        <name>ATP</name>
        <dbReference type="ChEBI" id="CHEBI:30616"/>
    </ligand>
</feature>
<accession>A0ABX9P647</accession>
<dbReference type="SUPFAM" id="SSF52374">
    <property type="entry name" value="Nucleotidylyl transferase"/>
    <property type="match status" value="1"/>
</dbReference>
<feature type="binding site" evidence="9">
    <location>
        <position position="67"/>
    </location>
    <ligand>
        <name>L-glutamine</name>
        <dbReference type="ChEBI" id="CHEBI:58359"/>
    </ligand>
</feature>
<dbReference type="Gene3D" id="3.40.50.620">
    <property type="entry name" value="HUPs"/>
    <property type="match status" value="1"/>
</dbReference>
<dbReference type="PANTHER" id="PTHR43097:SF5">
    <property type="entry name" value="GLUTAMATE--TRNA LIGASE"/>
    <property type="match status" value="1"/>
</dbReference>